<dbReference type="PANTHER" id="PTHR30461">
    <property type="entry name" value="DNA-INVERTASE FROM LAMBDOID PROPHAGE"/>
    <property type="match status" value="1"/>
</dbReference>
<evidence type="ECO:0000256" key="1">
    <source>
        <dbReference type="SAM" id="MobiDB-lite"/>
    </source>
</evidence>
<evidence type="ECO:0000313" key="5">
    <source>
        <dbReference type="Proteomes" id="UP000681317"/>
    </source>
</evidence>
<name>A0ABM7Q1V3_9GAMM</name>
<dbReference type="SUPFAM" id="SSF53041">
    <property type="entry name" value="Resolvase-like"/>
    <property type="match status" value="1"/>
</dbReference>
<dbReference type="InterPro" id="IPR050639">
    <property type="entry name" value="SSR_resolvase"/>
</dbReference>
<dbReference type="Gene3D" id="3.90.1750.20">
    <property type="entry name" value="Putative Large Serine Recombinase, Chain B, Domain 2"/>
    <property type="match status" value="1"/>
</dbReference>
<protein>
    <submittedName>
        <fullName evidence="4">Serine recombinase</fullName>
    </submittedName>
</protein>
<dbReference type="Pfam" id="PF18780">
    <property type="entry name" value="HNH_repeat"/>
    <property type="match status" value="1"/>
</dbReference>
<dbReference type="InterPro" id="IPR036162">
    <property type="entry name" value="Resolvase-like_N_sf"/>
</dbReference>
<dbReference type="SMART" id="SM00857">
    <property type="entry name" value="Resolvase"/>
    <property type="match status" value="1"/>
</dbReference>
<sequence length="560" mass="63984">MTVQWVEMEEKAPMPDSRAAPIPVAQYLRMSTEHQRYSTTNQRLEINRYAATHGMRVVVTYEDSGKSGLTLWGRPGLQAMLDDVLSMRRAFQAILVFDVSRWGRFQDVDESAYYEFVCRRAGVPVLYCAEPFADVPGPMAVVIKSVKRAMAAEYSRELGAKVFAGQSLLAGRGFHMGGFPSFGLKRVLVSETGEVKGELGRRQRKSIQTDRVLLALGDPLDCGLIRLIFYLFVERRMSEADIARQLNWGGYPSRTGMLPWRGEMIRSILRNERYTGTTLYARRSCSLKTPWHENPPERWVRAEDAFPAVVSRDTFEKARVNLEARQRHYWSDDELLDVVRRVHAKHGDVTPALMMKEPGAPQTTLFIFHFGSMADACEAAGVRPNAKQCSRRNIIHRRRTTKLLLLKELADHYANMGVGFYWHPQTRRACVEGGLTLSVRSTQAYRTTNGQPFWLISPDRRVAPDVSLVARLACEGDVILDYFVIPGDEMRTGYVNKEGGAVRTWVNPYRLQSMNDVMRRLEMLRLSHPPCMPRLMTHLSKRRRKAQGIRKRDEYTSKSL</sequence>
<feature type="compositionally biased region" description="Basic residues" evidence="1">
    <location>
        <begin position="539"/>
        <end position="549"/>
    </location>
</feature>
<dbReference type="PROSITE" id="PS51737">
    <property type="entry name" value="RECOMBINASE_DNA_BIND"/>
    <property type="match status" value="1"/>
</dbReference>
<dbReference type="Proteomes" id="UP000681317">
    <property type="component" value="Chromosome"/>
</dbReference>
<dbReference type="PROSITE" id="PS51736">
    <property type="entry name" value="RECOMBINASES_3"/>
    <property type="match status" value="1"/>
</dbReference>
<proteinExistence type="predicted"/>
<evidence type="ECO:0000313" key="4">
    <source>
        <dbReference type="EMBL" id="BCT91138.1"/>
    </source>
</evidence>
<dbReference type="Gene3D" id="3.40.50.1390">
    <property type="entry name" value="Resolvase, N-terminal catalytic domain"/>
    <property type="match status" value="1"/>
</dbReference>
<keyword evidence="5" id="KW-1185">Reference proteome</keyword>
<dbReference type="InterPro" id="IPR041025">
    <property type="entry name" value="HNH_repeat"/>
</dbReference>
<dbReference type="CDD" id="cd00338">
    <property type="entry name" value="Ser_Recombinase"/>
    <property type="match status" value="1"/>
</dbReference>
<feature type="domain" description="Resolvase/invertase-type recombinase catalytic" evidence="2">
    <location>
        <begin position="23"/>
        <end position="173"/>
    </location>
</feature>
<gene>
    <name evidence="4" type="ORF">LYSCAS_01620</name>
</gene>
<dbReference type="PANTHER" id="PTHR30461:SF23">
    <property type="entry name" value="DNA RECOMBINASE-RELATED"/>
    <property type="match status" value="1"/>
</dbReference>
<dbReference type="Pfam" id="PF07508">
    <property type="entry name" value="Recombinase"/>
    <property type="match status" value="1"/>
</dbReference>
<dbReference type="InterPro" id="IPR038109">
    <property type="entry name" value="DNA_bind_recomb_sf"/>
</dbReference>
<dbReference type="InterPro" id="IPR011109">
    <property type="entry name" value="DNA_bind_recombinase_dom"/>
</dbReference>
<feature type="compositionally biased region" description="Basic and acidic residues" evidence="1">
    <location>
        <begin position="550"/>
        <end position="560"/>
    </location>
</feature>
<reference evidence="4 5" key="1">
    <citation type="submission" date="2021-03" db="EMBL/GenBank/DDBJ databases">
        <title>Complete Genome Sequences of Two Lysobacter Strains Isolated from Sea Water (Lysobacter caseinilyticus) and Soil (Lysobacter helvus) in South Korea.</title>
        <authorList>
            <person name="Watanabe Y."/>
            <person name="Arakawa K."/>
        </authorList>
    </citation>
    <scope>NUCLEOTIDE SEQUENCE [LARGE SCALE GENOMIC DNA]</scope>
    <source>
        <strain evidence="4 5">KVB24</strain>
    </source>
</reference>
<dbReference type="EMBL" id="AP024545">
    <property type="protein sequence ID" value="BCT91138.1"/>
    <property type="molecule type" value="Genomic_DNA"/>
</dbReference>
<dbReference type="InterPro" id="IPR006119">
    <property type="entry name" value="Resolv_N"/>
</dbReference>
<evidence type="ECO:0000259" key="3">
    <source>
        <dbReference type="PROSITE" id="PS51737"/>
    </source>
</evidence>
<feature type="domain" description="Recombinase" evidence="3">
    <location>
        <begin position="203"/>
        <end position="328"/>
    </location>
</feature>
<feature type="region of interest" description="Disordered" evidence="1">
    <location>
        <begin position="537"/>
        <end position="560"/>
    </location>
</feature>
<evidence type="ECO:0000259" key="2">
    <source>
        <dbReference type="PROSITE" id="PS51736"/>
    </source>
</evidence>
<accession>A0ABM7Q1V3</accession>
<dbReference type="Pfam" id="PF00239">
    <property type="entry name" value="Resolvase"/>
    <property type="match status" value="1"/>
</dbReference>
<organism evidence="4 5">
    <name type="scientific">Noviluteimonas caseinilytica</name>
    <dbReference type="NCBI Taxonomy" id="2675101"/>
    <lineage>
        <taxon>Bacteria</taxon>
        <taxon>Pseudomonadati</taxon>
        <taxon>Pseudomonadota</taxon>
        <taxon>Gammaproteobacteria</taxon>
        <taxon>Lysobacterales</taxon>
        <taxon>Lysobacteraceae</taxon>
        <taxon>Noviluteimonas</taxon>
    </lineage>
</organism>